<comment type="cofactor">
    <cofactor evidence="1">
        <name>FMN</name>
        <dbReference type="ChEBI" id="CHEBI:58210"/>
    </cofactor>
</comment>
<evidence type="ECO:0000256" key="10">
    <source>
        <dbReference type="ARBA" id="ARBA00023002"/>
    </source>
</evidence>
<keyword evidence="9" id="KW-0665">Pyrimidine biosynthesis</keyword>
<keyword evidence="17" id="KW-1185">Reference proteome</keyword>
<dbReference type="EC" id="1.3.5.2" evidence="6 13"/>
<dbReference type="SUPFAM" id="SSF51395">
    <property type="entry name" value="FMN-linked oxidoreductases"/>
    <property type="match status" value="1"/>
</dbReference>
<keyword evidence="10" id="KW-0560">Oxidoreductase</keyword>
<evidence type="ECO:0000313" key="16">
    <source>
        <dbReference type="EMBL" id="KXB08706.1"/>
    </source>
</evidence>
<evidence type="ECO:0000256" key="14">
    <source>
        <dbReference type="SAM" id="Phobius"/>
    </source>
</evidence>
<keyword evidence="11 14" id="KW-0472">Membrane</keyword>
<feature type="transmembrane region" description="Helical" evidence="14">
    <location>
        <begin position="20"/>
        <end position="39"/>
    </location>
</feature>
<evidence type="ECO:0000256" key="1">
    <source>
        <dbReference type="ARBA" id="ARBA00001917"/>
    </source>
</evidence>
<dbReference type="PANTHER" id="PTHR48109:SF4">
    <property type="entry name" value="DIHYDROOROTATE DEHYDROGENASE (QUINONE), MITOCHONDRIAL"/>
    <property type="match status" value="1"/>
</dbReference>
<dbReference type="InterPro" id="IPR050074">
    <property type="entry name" value="DHO_dehydrogenase"/>
</dbReference>
<comment type="caution">
    <text evidence="16">The sequence shown here is derived from an EMBL/GenBank/DDBJ whole genome shotgun (WGS) entry which is preliminary data.</text>
</comment>
<dbReference type="CDD" id="cd04738">
    <property type="entry name" value="DHOD_2_like"/>
    <property type="match status" value="1"/>
</dbReference>
<dbReference type="PROSITE" id="PS00912">
    <property type="entry name" value="DHODEHASE_2"/>
    <property type="match status" value="1"/>
</dbReference>
<evidence type="ECO:0000256" key="12">
    <source>
        <dbReference type="ARBA" id="ARBA00048639"/>
    </source>
</evidence>
<evidence type="ECO:0000256" key="9">
    <source>
        <dbReference type="ARBA" id="ARBA00022975"/>
    </source>
</evidence>
<keyword evidence="14" id="KW-0812">Transmembrane</keyword>
<evidence type="ECO:0000256" key="11">
    <source>
        <dbReference type="ARBA" id="ARBA00023136"/>
    </source>
</evidence>
<sequence>MYRKFLRPLLFTLKPETIHNIIISLLKLLFAIPLVPQIVSRMYKVRDPRLQRNFMGITFDNPVGMAAGFDKNAEVFEEFSHFGFSFIEIGTVTPLPQPGNPKPRSFRLPKDQALINRMGFNNQGVDQTIKNLKNRKSQVVVGGNIGKNTETPNDKALDDYVTAFNKIYDHVDYVVINLSCPNIKNLNELQDKAHTMEILNELIRLRNTRQVEKPILLKISPDLDNQQLDEVVELFFSTGIDAVIATNTTIQRNVLTTEPDMVENIGAGGLSGKPLHKRSTEIIRYLSEKSNGQIPIIGVGGVMTPEDALEKISAGATLVQVYTGFIYNGPGFVKKINKEIARRSSEES</sequence>
<evidence type="ECO:0000256" key="6">
    <source>
        <dbReference type="ARBA" id="ARBA00012791"/>
    </source>
</evidence>
<organism evidence="16 17">
    <name type="scientific">candidate division MSBL1 archaeon SCGC-AAA382M17</name>
    <dbReference type="NCBI Taxonomy" id="1698284"/>
    <lineage>
        <taxon>Archaea</taxon>
        <taxon>Methanobacteriati</taxon>
        <taxon>Methanobacteriota</taxon>
        <taxon>candidate division MSBL1</taxon>
    </lineage>
</organism>
<dbReference type="InterPro" id="IPR005720">
    <property type="entry name" value="Dihydroorotate_DH_cat"/>
</dbReference>
<keyword evidence="7" id="KW-0285">Flavoprotein</keyword>
<dbReference type="PANTHER" id="PTHR48109">
    <property type="entry name" value="DIHYDROOROTATE DEHYDROGENASE (QUINONE), MITOCHONDRIAL-RELATED"/>
    <property type="match status" value="1"/>
</dbReference>
<reference evidence="16 17" key="1">
    <citation type="journal article" date="2016" name="Sci. Rep.">
        <title>Metabolic traits of an uncultured archaeal lineage -MSBL1- from brine pools of the Red Sea.</title>
        <authorList>
            <person name="Mwirichia R."/>
            <person name="Alam I."/>
            <person name="Rashid M."/>
            <person name="Vinu M."/>
            <person name="Ba-Alawi W."/>
            <person name="Anthony Kamau A."/>
            <person name="Kamanda Ngugi D."/>
            <person name="Goker M."/>
            <person name="Klenk H.P."/>
            <person name="Bajic V."/>
            <person name="Stingl U."/>
        </authorList>
    </citation>
    <scope>NUCLEOTIDE SEQUENCE [LARGE SCALE GENOMIC DNA]</scope>
    <source>
        <strain evidence="16">SCGC-AAA382M17</strain>
    </source>
</reference>
<comment type="pathway">
    <text evidence="4">Pyrimidine metabolism; UMP biosynthesis via de novo pathway; orotate from (S)-dihydroorotate (quinone route): step 1/1.</text>
</comment>
<dbReference type="Pfam" id="PF01180">
    <property type="entry name" value="DHO_dh"/>
    <property type="match status" value="1"/>
</dbReference>
<evidence type="ECO:0000259" key="15">
    <source>
        <dbReference type="Pfam" id="PF01180"/>
    </source>
</evidence>
<dbReference type="InterPro" id="IPR005719">
    <property type="entry name" value="Dihydroorotate_DH_2"/>
</dbReference>
<comment type="function">
    <text evidence="2">Catalyzes the conversion of dihydroorotate to orotate with quinone as electron acceptor.</text>
</comment>
<proteinExistence type="inferred from homology"/>
<evidence type="ECO:0000256" key="7">
    <source>
        <dbReference type="ARBA" id="ARBA00022630"/>
    </source>
</evidence>
<comment type="catalytic activity">
    <reaction evidence="12">
        <text>(S)-dihydroorotate + a quinone = orotate + a quinol</text>
        <dbReference type="Rhea" id="RHEA:30187"/>
        <dbReference type="ChEBI" id="CHEBI:24646"/>
        <dbReference type="ChEBI" id="CHEBI:30839"/>
        <dbReference type="ChEBI" id="CHEBI:30864"/>
        <dbReference type="ChEBI" id="CHEBI:132124"/>
        <dbReference type="EC" id="1.3.5.2"/>
    </reaction>
</comment>
<comment type="similarity">
    <text evidence="5">Belongs to the dihydroorotate dehydrogenase family. Type 2 subfamily.</text>
</comment>
<evidence type="ECO:0000313" key="17">
    <source>
        <dbReference type="Proteomes" id="UP000070633"/>
    </source>
</evidence>
<dbReference type="NCBIfam" id="TIGR01036">
    <property type="entry name" value="pyrD_sub2"/>
    <property type="match status" value="1"/>
</dbReference>
<dbReference type="Gene3D" id="3.20.20.70">
    <property type="entry name" value="Aldolase class I"/>
    <property type="match status" value="1"/>
</dbReference>
<dbReference type="InterPro" id="IPR013785">
    <property type="entry name" value="Aldolase_TIM"/>
</dbReference>
<evidence type="ECO:0000256" key="8">
    <source>
        <dbReference type="ARBA" id="ARBA00022643"/>
    </source>
</evidence>
<evidence type="ECO:0000256" key="13">
    <source>
        <dbReference type="NCBIfam" id="TIGR01036"/>
    </source>
</evidence>
<evidence type="ECO:0000256" key="5">
    <source>
        <dbReference type="ARBA" id="ARBA00005359"/>
    </source>
</evidence>
<comment type="subcellular location">
    <subcellularLocation>
        <location evidence="3">Membrane</location>
    </subcellularLocation>
</comment>
<dbReference type="Proteomes" id="UP000070633">
    <property type="component" value="Unassembled WGS sequence"/>
</dbReference>
<dbReference type="NCBIfam" id="NF003645">
    <property type="entry name" value="PRK05286.1-2"/>
    <property type="match status" value="1"/>
</dbReference>
<name>A0ABR5TK08_9EURY</name>
<dbReference type="PROSITE" id="PS00911">
    <property type="entry name" value="DHODEHASE_1"/>
    <property type="match status" value="1"/>
</dbReference>
<dbReference type="InterPro" id="IPR012135">
    <property type="entry name" value="Dihydroorotate_DH_1_2"/>
</dbReference>
<accession>A0ABR5TK08</accession>
<feature type="domain" description="Dihydroorotate dehydrogenase catalytic" evidence="15">
    <location>
        <begin position="50"/>
        <end position="342"/>
    </location>
</feature>
<evidence type="ECO:0000256" key="3">
    <source>
        <dbReference type="ARBA" id="ARBA00004370"/>
    </source>
</evidence>
<dbReference type="NCBIfam" id="NF003652">
    <property type="entry name" value="PRK05286.2-5"/>
    <property type="match status" value="1"/>
</dbReference>
<dbReference type="EMBL" id="LHYI01000008">
    <property type="protein sequence ID" value="KXB08706.1"/>
    <property type="molecule type" value="Genomic_DNA"/>
</dbReference>
<keyword evidence="8" id="KW-0288">FMN</keyword>
<dbReference type="InterPro" id="IPR001295">
    <property type="entry name" value="Dihydroorotate_DH_CS"/>
</dbReference>
<keyword evidence="14" id="KW-1133">Transmembrane helix</keyword>
<dbReference type="HAMAP" id="MF_00225">
    <property type="entry name" value="DHO_dh_type2"/>
    <property type="match status" value="1"/>
</dbReference>
<evidence type="ECO:0000256" key="2">
    <source>
        <dbReference type="ARBA" id="ARBA00003125"/>
    </source>
</evidence>
<gene>
    <name evidence="16" type="ORF">AKJ55_00530</name>
</gene>
<protein>
    <recommendedName>
        <fullName evidence="6 13">Dihydroorotate dehydrogenase (quinone)</fullName>
        <ecNumber evidence="6 13">1.3.5.2</ecNumber>
    </recommendedName>
</protein>
<dbReference type="PIRSF" id="PIRSF000164">
    <property type="entry name" value="DHO_oxidase"/>
    <property type="match status" value="1"/>
</dbReference>
<evidence type="ECO:0000256" key="4">
    <source>
        <dbReference type="ARBA" id="ARBA00005161"/>
    </source>
</evidence>